<evidence type="ECO:0000313" key="3">
    <source>
        <dbReference type="EMBL" id="EFI92224.1"/>
    </source>
</evidence>
<dbReference type="EMBL" id="GL377313">
    <property type="protein sequence ID" value="EFI92224.1"/>
    <property type="molecule type" value="Genomic_DNA"/>
</dbReference>
<dbReference type="InParanoid" id="D8QIF8"/>
<feature type="region of interest" description="Disordered" evidence="1">
    <location>
        <begin position="1"/>
        <end position="23"/>
    </location>
</feature>
<dbReference type="eggNOG" id="ENOG502SU7X">
    <property type="taxonomic scope" value="Eukaryota"/>
</dbReference>
<dbReference type="OrthoDB" id="3358294at2759"/>
<keyword evidence="2" id="KW-0472">Membrane</keyword>
<feature type="region of interest" description="Disordered" evidence="1">
    <location>
        <begin position="59"/>
        <end position="86"/>
    </location>
</feature>
<gene>
    <name evidence="3" type="ORF">SCHCODRAFT_61318</name>
</gene>
<keyword evidence="2" id="KW-1133">Transmembrane helix</keyword>
<reference evidence="3 4" key="1">
    <citation type="journal article" date="2010" name="Nat. Biotechnol.">
        <title>Genome sequence of the model mushroom Schizophyllum commune.</title>
        <authorList>
            <person name="Ohm R.A."/>
            <person name="de Jong J.F."/>
            <person name="Lugones L.G."/>
            <person name="Aerts A."/>
            <person name="Kothe E."/>
            <person name="Stajich J.E."/>
            <person name="de Vries R.P."/>
            <person name="Record E."/>
            <person name="Levasseur A."/>
            <person name="Baker S.E."/>
            <person name="Bartholomew K.A."/>
            <person name="Coutinho P.M."/>
            <person name="Erdmann S."/>
            <person name="Fowler T.J."/>
            <person name="Gathman A.C."/>
            <person name="Lombard V."/>
            <person name="Henrissat B."/>
            <person name="Knabe N."/>
            <person name="Kuees U."/>
            <person name="Lilly W.W."/>
            <person name="Lindquist E."/>
            <person name="Lucas S."/>
            <person name="Magnuson J.K."/>
            <person name="Piumi F."/>
            <person name="Raudaskoski M."/>
            <person name="Salamov A."/>
            <person name="Schmutz J."/>
            <person name="Schwarze F.W.M.R."/>
            <person name="vanKuyk P.A."/>
            <person name="Horton J.S."/>
            <person name="Grigoriev I.V."/>
            <person name="Woesten H.A.B."/>
        </authorList>
    </citation>
    <scope>NUCLEOTIDE SEQUENCE [LARGE SCALE GENOMIC DNA]</scope>
    <source>
        <strain evidence="4">H4-8 / FGSC 9210</strain>
    </source>
</reference>
<dbReference type="KEGG" id="scm:SCHCO_02592626"/>
<evidence type="ECO:0000313" key="4">
    <source>
        <dbReference type="Proteomes" id="UP000007431"/>
    </source>
</evidence>
<dbReference type="GeneID" id="9596695"/>
<dbReference type="HOGENOM" id="CLU_103448_0_0_1"/>
<sequence>MSAAASTASTSSTAIVPPPRTSSLPVPASVVTHDAHAALEMNPMDSFFGYALNGAAPTHTSRHDRRLSADVEAPPAYEEDPSPPEYTKKYEPTTLAMFLFKFGFLFPLFWIIGSCILLTPLSAPAPSSDEDVEAAWMPEKTEEERARIVAHIRSVEVKWAKRCLFALITLLVLAAVAGVASWAVLSRQL</sequence>
<feature type="compositionally biased region" description="Low complexity" evidence="1">
    <location>
        <begin position="1"/>
        <end position="14"/>
    </location>
</feature>
<dbReference type="OMA" id="RRCLWAI"/>
<feature type="transmembrane region" description="Helical" evidence="2">
    <location>
        <begin position="164"/>
        <end position="185"/>
    </location>
</feature>
<dbReference type="RefSeq" id="XP_003027127.1">
    <property type="nucleotide sequence ID" value="XM_003027081.1"/>
</dbReference>
<accession>D8QIF8</accession>
<feature type="transmembrane region" description="Helical" evidence="2">
    <location>
        <begin position="98"/>
        <end position="119"/>
    </location>
</feature>
<dbReference type="VEuPathDB" id="FungiDB:SCHCODRAFT_02592626"/>
<organism evidence="4">
    <name type="scientific">Schizophyllum commune (strain H4-8 / FGSC 9210)</name>
    <name type="common">Split gill fungus</name>
    <dbReference type="NCBI Taxonomy" id="578458"/>
    <lineage>
        <taxon>Eukaryota</taxon>
        <taxon>Fungi</taxon>
        <taxon>Dikarya</taxon>
        <taxon>Basidiomycota</taxon>
        <taxon>Agaricomycotina</taxon>
        <taxon>Agaricomycetes</taxon>
        <taxon>Agaricomycetidae</taxon>
        <taxon>Agaricales</taxon>
        <taxon>Schizophyllaceae</taxon>
        <taxon>Schizophyllum</taxon>
    </lineage>
</organism>
<evidence type="ECO:0000256" key="1">
    <source>
        <dbReference type="SAM" id="MobiDB-lite"/>
    </source>
</evidence>
<dbReference type="Proteomes" id="UP000007431">
    <property type="component" value="Unassembled WGS sequence"/>
</dbReference>
<name>D8QIF8_SCHCM</name>
<evidence type="ECO:0000256" key="2">
    <source>
        <dbReference type="SAM" id="Phobius"/>
    </source>
</evidence>
<keyword evidence="4" id="KW-1185">Reference proteome</keyword>
<protein>
    <recommendedName>
        <fullName evidence="5">Transmembrane protein</fullName>
    </recommendedName>
</protein>
<proteinExistence type="predicted"/>
<evidence type="ECO:0008006" key="5">
    <source>
        <dbReference type="Google" id="ProtNLM"/>
    </source>
</evidence>
<keyword evidence="2" id="KW-0812">Transmembrane</keyword>
<dbReference type="AlphaFoldDB" id="D8QIF8"/>